<feature type="domain" description="Rab-GAP TBC" evidence="11">
    <location>
        <begin position="136"/>
        <end position="346"/>
    </location>
</feature>
<evidence type="ECO:0000256" key="6">
    <source>
        <dbReference type="ARBA" id="ARBA00055283"/>
    </source>
</evidence>
<sequence>MPPREALQKSFDELDIFNERSRYNIVSRFLESPYVTTMDSFAKMTQYVTGVSGPSQNYHLYSSDAEDFQQPDSFTELGISEHGGEPGFEVVVRTLPKRPDVKRSDPLGHIEWALSYDNEGRVMHEQELRERIFRGGVEPELRKEVWTFLLDYYSFESTYKEREARRKSLKDDYYRMKLQWKSFSEDQESRFADFRERKNLVEKDVSRTDRAHAFFQGENNSNVEMLYDILMTYCMYNFDLGYVQGMSDLLSPILIVMENEADAFWCFVGFLKRVSSNFELDQSGMKKQLSQLYDILSLAVPKLAIYLDEQESGNLYFCFRWLLVLFKREFKCEEIMRLWEVLWSGLPCKNFHLLICIAILDNEKDLLIENNYGLNEILKHINDMSYQIDLDKSLSTAEAIYQQLLGLAKLPDSVRLALDIPLGTADPTQNGNGPAEQTEFLTPEHLSPVEPLTMSSPEVADRSRSGSGRSAGRTTSSSSNSVEVIPDRDGDVEAHYERHFDMIN</sequence>
<evidence type="ECO:0000259" key="11">
    <source>
        <dbReference type="PROSITE" id="PS50086"/>
    </source>
</evidence>
<dbReference type="GO" id="GO:0005096">
    <property type="term" value="F:GTPase activator activity"/>
    <property type="evidence" value="ECO:0007669"/>
    <property type="project" value="UniProtKB-KW"/>
</dbReference>
<evidence type="ECO:0000256" key="9">
    <source>
        <dbReference type="ARBA" id="ARBA00082539"/>
    </source>
</evidence>
<feature type="region of interest" description="Disordered" evidence="10">
    <location>
        <begin position="425"/>
        <end position="493"/>
    </location>
</feature>
<keyword evidence="2" id="KW-0343">GTPase activation</keyword>
<evidence type="ECO:0000256" key="2">
    <source>
        <dbReference type="ARBA" id="ARBA00022468"/>
    </source>
</evidence>
<dbReference type="SMART" id="SM00164">
    <property type="entry name" value="TBC"/>
    <property type="match status" value="1"/>
</dbReference>
<dbReference type="InterPro" id="IPR035969">
    <property type="entry name" value="Rab-GAP_TBC_sf"/>
</dbReference>
<name>V5IIS4_IXORI</name>
<dbReference type="SUPFAM" id="SSF47923">
    <property type="entry name" value="Ypt/Rab-GAP domain of gyp1p"/>
    <property type="match status" value="2"/>
</dbReference>
<protein>
    <recommendedName>
        <fullName evidence="8">TBC1 domain family member 15</fullName>
    </recommendedName>
    <alternativeName>
        <fullName evidence="9">GTPase-activating protein RAB7</fullName>
    </alternativeName>
</protein>
<keyword evidence="5" id="KW-0007">Acetylation</keyword>
<organism evidence="12">
    <name type="scientific">Ixodes ricinus</name>
    <name type="common">Common tick</name>
    <name type="synonym">Acarus ricinus</name>
    <dbReference type="NCBI Taxonomy" id="34613"/>
    <lineage>
        <taxon>Eukaryota</taxon>
        <taxon>Metazoa</taxon>
        <taxon>Ecdysozoa</taxon>
        <taxon>Arthropoda</taxon>
        <taxon>Chelicerata</taxon>
        <taxon>Arachnida</taxon>
        <taxon>Acari</taxon>
        <taxon>Parasitiformes</taxon>
        <taxon>Ixodida</taxon>
        <taxon>Ixodoidea</taxon>
        <taxon>Ixodidae</taxon>
        <taxon>Ixodinae</taxon>
        <taxon>Ixodes</taxon>
    </lineage>
</organism>
<dbReference type="InterPro" id="IPR000195">
    <property type="entry name" value="Rab-GAP-TBC_dom"/>
</dbReference>
<evidence type="ECO:0000256" key="1">
    <source>
        <dbReference type="ARBA" id="ARBA00004496"/>
    </source>
</evidence>
<comment type="subunit">
    <text evidence="7">Interacts with non-phosphorylated form of RAB8A; phosphorylation of RAB8A at 'Thr-72' disrupts this interaction. Interacts with ARMC12.</text>
</comment>
<dbReference type="FunFam" id="1.10.472.80:FF:000005">
    <property type="entry name" value="TBC1 domain family member 15"/>
    <property type="match status" value="1"/>
</dbReference>
<evidence type="ECO:0000256" key="4">
    <source>
        <dbReference type="ARBA" id="ARBA00022553"/>
    </source>
</evidence>
<dbReference type="Pfam" id="PF00566">
    <property type="entry name" value="RabGAP-TBC"/>
    <property type="match status" value="1"/>
</dbReference>
<dbReference type="PROSITE" id="PS50086">
    <property type="entry name" value="TBC_RABGAP"/>
    <property type="match status" value="1"/>
</dbReference>
<accession>V5IIS4</accession>
<dbReference type="EMBL" id="GANP01002682">
    <property type="protein sequence ID" value="JAB81786.1"/>
    <property type="molecule type" value="mRNA"/>
</dbReference>
<evidence type="ECO:0000313" key="12">
    <source>
        <dbReference type="EMBL" id="JAB81786.1"/>
    </source>
</evidence>
<dbReference type="PANTHER" id="PTHR22957">
    <property type="entry name" value="TBC1 DOMAIN FAMILY MEMBER GTPASE-ACTIVATING PROTEIN"/>
    <property type="match status" value="1"/>
</dbReference>
<evidence type="ECO:0000256" key="7">
    <source>
        <dbReference type="ARBA" id="ARBA00065268"/>
    </source>
</evidence>
<dbReference type="GO" id="GO:0005737">
    <property type="term" value="C:cytoplasm"/>
    <property type="evidence" value="ECO:0007669"/>
    <property type="project" value="UniProtKB-SubCell"/>
</dbReference>
<reference evidence="12" key="1">
    <citation type="journal article" date="2015" name="Sci. Rep.">
        <title>Tissue- and time-dependent transcription in Ixodes ricinus salivary glands and midguts when blood feeding on the vertebrate host.</title>
        <authorList>
            <person name="Kotsyfakis M."/>
            <person name="Schwarz A."/>
            <person name="Erhart J."/>
            <person name="Ribeiro J.M."/>
        </authorList>
    </citation>
    <scope>NUCLEOTIDE SEQUENCE</scope>
    <source>
        <tissue evidence="12">Salivary gland and midgut</tissue>
    </source>
</reference>
<dbReference type="Gene3D" id="1.10.8.270">
    <property type="entry name" value="putative rabgap domain of human tbc1 domain family member 14 like domains"/>
    <property type="match status" value="1"/>
</dbReference>
<evidence type="ECO:0000256" key="10">
    <source>
        <dbReference type="SAM" id="MobiDB-lite"/>
    </source>
</evidence>
<evidence type="ECO:0000256" key="5">
    <source>
        <dbReference type="ARBA" id="ARBA00022990"/>
    </source>
</evidence>
<dbReference type="PANTHER" id="PTHR22957:SF645">
    <property type="entry name" value="LD27216P"/>
    <property type="match status" value="1"/>
</dbReference>
<evidence type="ECO:0000256" key="8">
    <source>
        <dbReference type="ARBA" id="ARBA00067480"/>
    </source>
</evidence>
<dbReference type="AlphaFoldDB" id="V5IIS4"/>
<comment type="subcellular location">
    <subcellularLocation>
        <location evidence="1">Cytoplasm</location>
    </subcellularLocation>
</comment>
<proteinExistence type="evidence at transcript level"/>
<dbReference type="FunFam" id="1.10.8.270:FF:000005">
    <property type="entry name" value="TBC1 domain family member 15"/>
    <property type="match status" value="1"/>
</dbReference>
<comment type="function">
    <text evidence="6">Acts as a GTPase activating protein for RAB7A. Does not act on RAB4, RAB5 or RAB6.</text>
</comment>
<keyword evidence="3" id="KW-0963">Cytoplasm</keyword>
<keyword evidence="4" id="KW-0597">Phosphoprotein</keyword>
<feature type="compositionally biased region" description="Low complexity" evidence="10">
    <location>
        <begin position="465"/>
        <end position="481"/>
    </location>
</feature>
<dbReference type="Gene3D" id="1.10.472.80">
    <property type="entry name" value="Ypt/Rab-GAP domain of gyp1p, domain 3"/>
    <property type="match status" value="1"/>
</dbReference>
<evidence type="ECO:0000256" key="3">
    <source>
        <dbReference type="ARBA" id="ARBA00022490"/>
    </source>
</evidence>